<evidence type="ECO:0000313" key="1">
    <source>
        <dbReference type="EMBL" id="KAA3487496.1"/>
    </source>
</evidence>
<keyword evidence="1" id="KW-0695">RNA-directed DNA polymerase</keyword>
<dbReference type="Proteomes" id="UP000325315">
    <property type="component" value="Unassembled WGS sequence"/>
</dbReference>
<organism evidence="1 2">
    <name type="scientific">Gossypium australe</name>
    <dbReference type="NCBI Taxonomy" id="47621"/>
    <lineage>
        <taxon>Eukaryota</taxon>
        <taxon>Viridiplantae</taxon>
        <taxon>Streptophyta</taxon>
        <taxon>Embryophyta</taxon>
        <taxon>Tracheophyta</taxon>
        <taxon>Spermatophyta</taxon>
        <taxon>Magnoliopsida</taxon>
        <taxon>eudicotyledons</taxon>
        <taxon>Gunneridae</taxon>
        <taxon>Pentapetalae</taxon>
        <taxon>rosids</taxon>
        <taxon>malvids</taxon>
        <taxon>Malvales</taxon>
        <taxon>Malvaceae</taxon>
        <taxon>Malvoideae</taxon>
        <taxon>Gossypium</taxon>
    </lineage>
</organism>
<comment type="caution">
    <text evidence="1">The sequence shown here is derived from an EMBL/GenBank/DDBJ whole genome shotgun (WGS) entry which is preliminary data.</text>
</comment>
<reference evidence="1" key="1">
    <citation type="submission" date="2019-08" db="EMBL/GenBank/DDBJ databases">
        <authorList>
            <person name="Liu F."/>
        </authorList>
    </citation>
    <scope>NUCLEOTIDE SEQUENCE [LARGE SCALE GENOMIC DNA]</scope>
    <source>
        <strain evidence="1">PA1801</strain>
        <tissue evidence="1">Leaf</tissue>
    </source>
</reference>
<keyword evidence="2" id="KW-1185">Reference proteome</keyword>
<accession>A0A5B6X1E1</accession>
<dbReference type="PANTHER" id="PTHR24559:SF444">
    <property type="entry name" value="REVERSE TRANSCRIPTASE DOMAIN-CONTAINING PROTEIN"/>
    <property type="match status" value="1"/>
</dbReference>
<gene>
    <name evidence="1" type="ORF">EPI10_031316</name>
</gene>
<dbReference type="Gene3D" id="3.10.10.10">
    <property type="entry name" value="HIV Type 1 Reverse Transcriptase, subunit A, domain 1"/>
    <property type="match status" value="1"/>
</dbReference>
<protein>
    <submittedName>
        <fullName evidence="1">RNA-directed DNA polymerase-like protein</fullName>
    </submittedName>
</protein>
<keyword evidence="1" id="KW-0808">Transferase</keyword>
<sequence length="69" mass="8128">MNEMVKMELTKWLDAGIVYAISNNEWVSLTQCVPKKVPTRTVTRWRVCIDYKKLNDTTRKDHFPLPFIG</sequence>
<dbReference type="PANTHER" id="PTHR24559">
    <property type="entry name" value="TRANSPOSON TY3-I GAG-POL POLYPROTEIN"/>
    <property type="match status" value="1"/>
</dbReference>
<dbReference type="AlphaFoldDB" id="A0A5B6X1E1"/>
<keyword evidence="1" id="KW-0548">Nucleotidyltransferase</keyword>
<name>A0A5B6X1E1_9ROSI</name>
<dbReference type="SUPFAM" id="SSF56672">
    <property type="entry name" value="DNA/RNA polymerases"/>
    <property type="match status" value="1"/>
</dbReference>
<dbReference type="InterPro" id="IPR043502">
    <property type="entry name" value="DNA/RNA_pol_sf"/>
</dbReference>
<proteinExistence type="predicted"/>
<dbReference type="EMBL" id="SMMG02000001">
    <property type="protein sequence ID" value="KAA3487496.1"/>
    <property type="molecule type" value="Genomic_DNA"/>
</dbReference>
<dbReference type="InterPro" id="IPR053134">
    <property type="entry name" value="RNA-dir_DNA_polymerase"/>
</dbReference>
<dbReference type="GO" id="GO:0003964">
    <property type="term" value="F:RNA-directed DNA polymerase activity"/>
    <property type="evidence" value="ECO:0007669"/>
    <property type="project" value="UniProtKB-KW"/>
</dbReference>
<dbReference type="OrthoDB" id="1738562at2759"/>
<evidence type="ECO:0000313" key="2">
    <source>
        <dbReference type="Proteomes" id="UP000325315"/>
    </source>
</evidence>